<dbReference type="InterPro" id="IPR018702">
    <property type="entry name" value="DUF2207"/>
</dbReference>
<feature type="transmembrane region" description="Helical" evidence="1">
    <location>
        <begin position="262"/>
        <end position="284"/>
    </location>
</feature>
<feature type="domain" description="Predicted membrane protein YciQ-like C-terminal" evidence="4">
    <location>
        <begin position="441"/>
        <end position="499"/>
    </location>
</feature>
<keyword evidence="1" id="KW-0812">Transmembrane</keyword>
<accession>A0A1G6BCB8</accession>
<dbReference type="AlphaFoldDB" id="A0A1G6BCB8"/>
<keyword evidence="1" id="KW-1133">Transmembrane helix</keyword>
<dbReference type="Proteomes" id="UP000199228">
    <property type="component" value="Unassembled WGS sequence"/>
</dbReference>
<keyword evidence="1" id="KW-0472">Membrane</keyword>
<feature type="chain" id="PRO_5011471804" evidence="2">
    <location>
        <begin position="28"/>
        <end position="568"/>
    </location>
</feature>
<protein>
    <submittedName>
        <fullName evidence="5">Predicted membrane protein</fullName>
    </submittedName>
</protein>
<evidence type="ECO:0000259" key="4">
    <source>
        <dbReference type="Pfam" id="PF20990"/>
    </source>
</evidence>
<keyword evidence="6" id="KW-1185">Reference proteome</keyword>
<sequence length="568" mass="62942">MRKIYKMMIAVFAFFILVGIGQTQAKAANHVSDMDIDVTIHDDGSITVVQVWTGDFSDTDTTENYIPMVDGGVLELESFSVSENGQEYINIGDWDIDADFDEKAGKCGVNDTDDGFELCWGITEYGTHSYEVTYTMANAVMEFGDCVGTNYRFVNSGMSTTPTAVDLKISLENKTAITDEIADIWGFGYDGMIEFEDGCIHAYTESDIDEDGYMTILFSLEEGTITPTYTSDKTFDEVEETAKEGSDYGAGEMDDDFGVDDVLSFGAFFIYFGIIILVAIVGFVKRQINLRQREKLVKSIKQEAGYYRELPNEGNLEATYYLGESAGIIKEGDIIGARMLKLVMDGCLEVVEDTTSRRVLRGKNVKALKLVHEPKDDPLGLKLYNIIKVAAGSDAILQEKELPTYSKKNSSRIRKYITNCSSKGMQYALDKQLSIRKNFKAKQITQKDREELGQILGFKNYLEEFSLISEREMQEVSIWQEYLVFAYLLGIAQEVVKELKKHYPQFISEIEYYDASISCVYFYHCHTYSALAAAEAAERAAANAGSGGHASFGGGGGSFGGGGGGGSR</sequence>
<evidence type="ECO:0000313" key="5">
    <source>
        <dbReference type="EMBL" id="SDB18250.1"/>
    </source>
</evidence>
<dbReference type="RefSeq" id="WP_176762322.1">
    <property type="nucleotide sequence ID" value="NZ_FMXR01000009.1"/>
</dbReference>
<keyword evidence="2" id="KW-0732">Signal</keyword>
<dbReference type="EMBL" id="FMXR01000009">
    <property type="protein sequence ID" value="SDB18250.1"/>
    <property type="molecule type" value="Genomic_DNA"/>
</dbReference>
<evidence type="ECO:0000313" key="6">
    <source>
        <dbReference type="Proteomes" id="UP000199228"/>
    </source>
</evidence>
<feature type="signal peptide" evidence="2">
    <location>
        <begin position="1"/>
        <end position="27"/>
    </location>
</feature>
<feature type="domain" description="DUF2207" evidence="3">
    <location>
        <begin position="31"/>
        <end position="215"/>
    </location>
</feature>
<dbReference type="InterPro" id="IPR048389">
    <property type="entry name" value="YciQ-like_C"/>
</dbReference>
<proteinExistence type="predicted"/>
<name>A0A1G6BCB8_EUBOX</name>
<gene>
    <name evidence="5" type="ORF">SAMN02910417_01351</name>
</gene>
<evidence type="ECO:0000256" key="1">
    <source>
        <dbReference type="SAM" id="Phobius"/>
    </source>
</evidence>
<dbReference type="STRING" id="1732.SAMN02910417_01351"/>
<evidence type="ECO:0000259" key="3">
    <source>
        <dbReference type="Pfam" id="PF09972"/>
    </source>
</evidence>
<organism evidence="5 6">
    <name type="scientific">Eubacterium oxidoreducens</name>
    <dbReference type="NCBI Taxonomy" id="1732"/>
    <lineage>
        <taxon>Bacteria</taxon>
        <taxon>Bacillati</taxon>
        <taxon>Bacillota</taxon>
        <taxon>Clostridia</taxon>
        <taxon>Eubacteriales</taxon>
        <taxon>Eubacteriaceae</taxon>
        <taxon>Eubacterium</taxon>
    </lineage>
</organism>
<evidence type="ECO:0000256" key="2">
    <source>
        <dbReference type="SAM" id="SignalP"/>
    </source>
</evidence>
<dbReference type="Pfam" id="PF20990">
    <property type="entry name" value="DUF2207_C"/>
    <property type="match status" value="1"/>
</dbReference>
<reference evidence="5 6" key="1">
    <citation type="submission" date="2016-10" db="EMBL/GenBank/DDBJ databases">
        <authorList>
            <person name="de Groot N.N."/>
        </authorList>
    </citation>
    <scope>NUCLEOTIDE SEQUENCE [LARGE SCALE GENOMIC DNA]</scope>
    <source>
        <strain evidence="5 6">DSM 3217</strain>
    </source>
</reference>
<dbReference type="Pfam" id="PF09972">
    <property type="entry name" value="DUF2207"/>
    <property type="match status" value="1"/>
</dbReference>